<accession>A0ACC2Z775</accession>
<organism evidence="1 2">
    <name type="scientific">Coniosporium tulheliwenetii</name>
    <dbReference type="NCBI Taxonomy" id="3383036"/>
    <lineage>
        <taxon>Eukaryota</taxon>
        <taxon>Fungi</taxon>
        <taxon>Dikarya</taxon>
        <taxon>Ascomycota</taxon>
        <taxon>Pezizomycotina</taxon>
        <taxon>Dothideomycetes</taxon>
        <taxon>Dothideomycetes incertae sedis</taxon>
        <taxon>Coniosporium</taxon>
    </lineage>
</organism>
<sequence>MPLPAASPVEERPRSLKTSGRTHSDRARREPSPKRPGLLSLLTRSITEPLPPPKERVTTRQRAPTSTDRDEHRHRKYRSPEEEAEHRARKEARRREKEAKEASTAPVEPSKDPGPEPAIETIPEEPPRHLRRTDTAPRNDQDQDASRAIGLDQVEQRPKDRRQAVEKANGTNEARGAKGAKGDPHYHRNHSRRGEAGSGVG</sequence>
<comment type="caution">
    <text evidence="1">The sequence shown here is derived from an EMBL/GenBank/DDBJ whole genome shotgun (WGS) entry which is preliminary data.</text>
</comment>
<protein>
    <submittedName>
        <fullName evidence="1">Uncharacterized protein</fullName>
    </submittedName>
</protein>
<name>A0ACC2Z775_9PEZI</name>
<reference evidence="1" key="1">
    <citation type="submission" date="2022-10" db="EMBL/GenBank/DDBJ databases">
        <title>Culturing micro-colonial fungi from biological soil crusts in the Mojave desert and describing Neophaeococcomyces mojavensis, and introducing the new genera and species Taxawa tesnikishii.</title>
        <authorList>
            <person name="Kurbessoian T."/>
            <person name="Stajich J.E."/>
        </authorList>
    </citation>
    <scope>NUCLEOTIDE SEQUENCE</scope>
    <source>
        <strain evidence="1">JES_115</strain>
    </source>
</reference>
<gene>
    <name evidence="1" type="ORF">H2199_004223</name>
</gene>
<evidence type="ECO:0000313" key="2">
    <source>
        <dbReference type="Proteomes" id="UP001172680"/>
    </source>
</evidence>
<proteinExistence type="predicted"/>
<dbReference type="EMBL" id="JAPDRP010000011">
    <property type="protein sequence ID" value="KAJ9643544.1"/>
    <property type="molecule type" value="Genomic_DNA"/>
</dbReference>
<keyword evidence="2" id="KW-1185">Reference proteome</keyword>
<dbReference type="Proteomes" id="UP001172680">
    <property type="component" value="Unassembled WGS sequence"/>
</dbReference>
<evidence type="ECO:0000313" key="1">
    <source>
        <dbReference type="EMBL" id="KAJ9643544.1"/>
    </source>
</evidence>